<protein>
    <recommendedName>
        <fullName evidence="12">Energy-coupling factor transporter transmembrane protein EcfT</fullName>
    </recommendedName>
</protein>
<evidence type="ECO:0008006" key="12">
    <source>
        <dbReference type="Google" id="ProtNLM"/>
    </source>
</evidence>
<keyword evidence="4 5" id="KW-0472">Membrane</keyword>
<dbReference type="PATRIC" id="fig|83262.10.peg.2891"/>
<feature type="transmembrane region" description="Helical" evidence="5">
    <location>
        <begin position="101"/>
        <end position="125"/>
    </location>
</feature>
<dbReference type="Proteomes" id="UP000037962">
    <property type="component" value="Unassembled WGS sequence"/>
</dbReference>
<evidence type="ECO:0000313" key="9">
    <source>
        <dbReference type="Proteomes" id="UP000037843"/>
    </source>
</evidence>
<evidence type="ECO:0000313" key="10">
    <source>
        <dbReference type="Proteomes" id="UP000037962"/>
    </source>
</evidence>
<dbReference type="PANTHER" id="PTHR33514">
    <property type="entry name" value="PROTEIN ABCI12, CHLOROPLASTIC"/>
    <property type="match status" value="1"/>
</dbReference>
<evidence type="ECO:0000313" key="11">
    <source>
        <dbReference type="Proteomes" id="UP000186919"/>
    </source>
</evidence>
<dbReference type="OrthoDB" id="4640601at2"/>
<dbReference type="Proteomes" id="UP000186919">
    <property type="component" value="Unassembled WGS sequence"/>
</dbReference>
<dbReference type="AlphaFoldDB" id="A0A0N1CDD1"/>
<sequence length="271" mass="28568">MAKTRAPRRPVVLLRPVPGTSTIHELWAGTKLLAVFLISALLTFFPTWTAIGAVAALVVLTAWLAHIPRGAVPTIPIWMVALVIGGSLTVFFSGGPPFWHIGGLTIGFHGVLAVARTTAVAAVLLGTGAMVSWTTNVSEIAPAVAVLGRPLKVFGIPVDERAATLALALRSFPMLSDEFRVLIAARRLRPPQVREGRRGRRGLRWIAEAVDMLTAAITAALRRASEMGDAITARGGTGQISAHPARPGLNDAIALLLVIAVGTAVVLFEVL</sequence>
<evidence type="ECO:0000256" key="5">
    <source>
        <dbReference type="SAM" id="Phobius"/>
    </source>
</evidence>
<feature type="transmembrane region" description="Helical" evidence="5">
    <location>
        <begin position="32"/>
        <end position="65"/>
    </location>
</feature>
<accession>A0A0N1CDD1</accession>
<dbReference type="KEGG" id="miz:BAB75_09650"/>
<dbReference type="Pfam" id="PF02361">
    <property type="entry name" value="CbiQ"/>
    <property type="match status" value="1"/>
</dbReference>
<dbReference type="GeneID" id="45764159"/>
<name>A0A0N1CDD1_9MYCO</name>
<dbReference type="RefSeq" id="WP_043079572.1">
    <property type="nucleotide sequence ID" value="NZ_CP011530.1"/>
</dbReference>
<keyword evidence="2 5" id="KW-0812">Transmembrane</keyword>
<dbReference type="EMBL" id="LQYE01000030">
    <property type="protein sequence ID" value="OAT67086.1"/>
    <property type="molecule type" value="Genomic_DNA"/>
</dbReference>
<evidence type="ECO:0000256" key="1">
    <source>
        <dbReference type="ARBA" id="ARBA00004141"/>
    </source>
</evidence>
<evidence type="ECO:0000313" key="6">
    <source>
        <dbReference type="EMBL" id="KPG04803.1"/>
    </source>
</evidence>
<keyword evidence="10" id="KW-1185">Reference proteome</keyword>
<dbReference type="EMBL" id="LJFS01000029">
    <property type="protein sequence ID" value="KPG29677.1"/>
    <property type="molecule type" value="Genomic_DNA"/>
</dbReference>
<keyword evidence="3 5" id="KW-1133">Transmembrane helix</keyword>
<proteinExistence type="predicted"/>
<reference evidence="9 10" key="1">
    <citation type="submission" date="2015-09" db="EMBL/GenBank/DDBJ databases">
        <title>Genome Sequences of Mycobacterium immunogenum Isolates, Recuperated from a Chloraminated Drinking Water Distribution System Simulator Subjected to Episodes of Nitrification.</title>
        <authorList>
            <person name="Gomez-Alvarez V."/>
            <person name="Revetta R.P."/>
        </authorList>
    </citation>
    <scope>NUCLEOTIDE SEQUENCE [LARGE SCALE GENOMIC DNA]</scope>
    <source>
        <strain evidence="6 9">H008</strain>
        <strain evidence="7 10">H076</strain>
    </source>
</reference>
<evidence type="ECO:0000313" key="7">
    <source>
        <dbReference type="EMBL" id="KPG29677.1"/>
    </source>
</evidence>
<evidence type="ECO:0000313" key="8">
    <source>
        <dbReference type="EMBL" id="OAT67086.1"/>
    </source>
</evidence>
<evidence type="ECO:0000256" key="4">
    <source>
        <dbReference type="ARBA" id="ARBA00023136"/>
    </source>
</evidence>
<evidence type="ECO:0000256" key="3">
    <source>
        <dbReference type="ARBA" id="ARBA00022989"/>
    </source>
</evidence>
<evidence type="ECO:0000256" key="2">
    <source>
        <dbReference type="ARBA" id="ARBA00022692"/>
    </source>
</evidence>
<reference evidence="8 11" key="2">
    <citation type="submission" date="2016-01" db="EMBL/GenBank/DDBJ databases">
        <title>Mycobacterium immunogenum strain CD11_6 genome sequencing and assembly.</title>
        <authorList>
            <person name="Kaur G."/>
            <person name="Nair G.R."/>
            <person name="Mayilraj S."/>
        </authorList>
    </citation>
    <scope>NUCLEOTIDE SEQUENCE [LARGE SCALE GENOMIC DNA]</scope>
    <source>
        <strain evidence="8 11">CD11-6</strain>
    </source>
</reference>
<dbReference type="InterPro" id="IPR003339">
    <property type="entry name" value="ABC/ECF_trnsptr_transmembrane"/>
</dbReference>
<dbReference type="GO" id="GO:0005886">
    <property type="term" value="C:plasma membrane"/>
    <property type="evidence" value="ECO:0007669"/>
    <property type="project" value="UniProtKB-ARBA"/>
</dbReference>
<dbReference type="PANTHER" id="PTHR33514:SF13">
    <property type="entry name" value="PROTEIN ABCI12, CHLOROPLASTIC"/>
    <property type="match status" value="1"/>
</dbReference>
<feature type="transmembrane region" description="Helical" evidence="5">
    <location>
        <begin position="252"/>
        <end position="270"/>
    </location>
</feature>
<feature type="transmembrane region" description="Helical" evidence="5">
    <location>
        <begin position="77"/>
        <end position="95"/>
    </location>
</feature>
<dbReference type="CDD" id="cd16914">
    <property type="entry name" value="EcfT"/>
    <property type="match status" value="1"/>
</dbReference>
<dbReference type="EMBL" id="LJFO01000016">
    <property type="protein sequence ID" value="KPG04803.1"/>
    <property type="molecule type" value="Genomic_DNA"/>
</dbReference>
<dbReference type="STRING" id="83262.BAB75_09650"/>
<organism evidence="6 9">
    <name type="scientific">Mycobacteroides immunogenum</name>
    <dbReference type="NCBI Taxonomy" id="83262"/>
    <lineage>
        <taxon>Bacteria</taxon>
        <taxon>Bacillati</taxon>
        <taxon>Actinomycetota</taxon>
        <taxon>Actinomycetes</taxon>
        <taxon>Mycobacteriales</taxon>
        <taxon>Mycobacteriaceae</taxon>
        <taxon>Mycobacteroides</taxon>
    </lineage>
</organism>
<dbReference type="Proteomes" id="UP000037843">
    <property type="component" value="Unassembled WGS sequence"/>
</dbReference>
<gene>
    <name evidence="6" type="ORF">AN908_23485</name>
    <name evidence="7" type="ORF">AN912_20025</name>
    <name evidence="8" type="ORF">AWB85_12990</name>
</gene>
<comment type="caution">
    <text evidence="6">The sequence shown here is derived from an EMBL/GenBank/DDBJ whole genome shotgun (WGS) entry which is preliminary data.</text>
</comment>
<comment type="subcellular location">
    <subcellularLocation>
        <location evidence="1">Membrane</location>
        <topology evidence="1">Multi-pass membrane protein</topology>
    </subcellularLocation>
</comment>